<gene>
    <name evidence="1" type="ORF">A3A40_02675</name>
</gene>
<dbReference type="InterPro" id="IPR007833">
    <property type="entry name" value="Capsule_polysaccharide_synth"/>
</dbReference>
<dbReference type="Pfam" id="PF05159">
    <property type="entry name" value="Capsule_synth"/>
    <property type="match status" value="1"/>
</dbReference>
<reference evidence="1 2" key="1">
    <citation type="journal article" date="2016" name="Nat. Commun.">
        <title>Thousands of microbial genomes shed light on interconnected biogeochemical processes in an aquifer system.</title>
        <authorList>
            <person name="Anantharaman K."/>
            <person name="Brown C.T."/>
            <person name="Hug L.A."/>
            <person name="Sharon I."/>
            <person name="Castelle C.J."/>
            <person name="Probst A.J."/>
            <person name="Thomas B.C."/>
            <person name="Singh A."/>
            <person name="Wilkins M.J."/>
            <person name="Karaoz U."/>
            <person name="Brodie E.L."/>
            <person name="Williams K.H."/>
            <person name="Hubbard S.S."/>
            <person name="Banfield J.F."/>
        </authorList>
    </citation>
    <scope>NUCLEOTIDE SEQUENCE [LARGE SCALE GENOMIC DNA]</scope>
</reference>
<dbReference type="GO" id="GO:0015774">
    <property type="term" value="P:polysaccharide transport"/>
    <property type="evidence" value="ECO:0007669"/>
    <property type="project" value="InterPro"/>
</dbReference>
<accession>A0A1F6EJR6</accession>
<dbReference type="AlphaFoldDB" id="A0A1F6EJR6"/>
<proteinExistence type="predicted"/>
<name>A0A1F6EJR6_9BACT</name>
<dbReference type="EMBL" id="MFMA01000027">
    <property type="protein sequence ID" value="OGG73891.1"/>
    <property type="molecule type" value="Genomic_DNA"/>
</dbReference>
<dbReference type="STRING" id="1798513.A3A40_02675"/>
<evidence type="ECO:0000313" key="1">
    <source>
        <dbReference type="EMBL" id="OGG73891.1"/>
    </source>
</evidence>
<comment type="caution">
    <text evidence="1">The sequence shown here is derived from an EMBL/GenBank/DDBJ whole genome shotgun (WGS) entry which is preliminary data.</text>
</comment>
<evidence type="ECO:0000313" key="2">
    <source>
        <dbReference type="Proteomes" id="UP000178427"/>
    </source>
</evidence>
<sequence length="498" mass="58036">MKGCFILQRRFAYVGHEIVRILKTEHGVKEFCAFVTTRVSLKYLLQQKDISYSALLLDEDVQRRYRNEVIDRDYLAWLESEYGIPNLWPYINVDRVIRFGQLVREYPHDAPSYDHEDMLKMLQCYAKAIIAFLDREKPAFLFSTPPGAMCTVLLHHIAKKRGVQTLVMGFPGIRNRALVSERYDRFTFVESLVNKHRERAIKDIPHFEDARNFIREFRERPRVYSEIHEPVRRKFTRRQYFNFLSPMRLARMSGWILVMIHEWWGDPDARGDYSTIPPWNFIFDAVKRKIRNLIGFDDLYDEWDPSLPFVFYPLHLEPELNLLLLARFDIEQLGVIRRVAQSLPVGMKLVVKEHPQMVSLRTRRFYKEIKKIPNTVLIRPEISGFDVIARAALVAVISGTAGWEATLFGKPVITFGEIFYNALPSVTRSRIPEELPALVKDRLTHASFNEDALTRFVAAIFEDSVEADMLNIWELGGGPDRKTQISAFASLIASKVYG</sequence>
<protein>
    <recommendedName>
        <fullName evidence="3">Capsule polysaccharide biosynthesis protein</fullName>
    </recommendedName>
</protein>
<dbReference type="GO" id="GO:0000271">
    <property type="term" value="P:polysaccharide biosynthetic process"/>
    <property type="evidence" value="ECO:0007669"/>
    <property type="project" value="InterPro"/>
</dbReference>
<evidence type="ECO:0008006" key="3">
    <source>
        <dbReference type="Google" id="ProtNLM"/>
    </source>
</evidence>
<organism evidence="1 2">
    <name type="scientific">Candidatus Kaiserbacteria bacterium RIFCSPLOWO2_01_FULL_54_20</name>
    <dbReference type="NCBI Taxonomy" id="1798513"/>
    <lineage>
        <taxon>Bacteria</taxon>
        <taxon>Candidatus Kaiseribacteriota</taxon>
    </lineage>
</organism>
<dbReference type="Proteomes" id="UP000178427">
    <property type="component" value="Unassembled WGS sequence"/>
</dbReference>